<evidence type="ECO:0000259" key="12">
    <source>
        <dbReference type="PROSITE" id="PS50089"/>
    </source>
</evidence>
<dbReference type="PANTHER" id="PTHR23323:SF24">
    <property type="entry name" value="VACUOLAR PROTEIN SORTING-ASSOCIATED PROTEIN 11 HOMOLOG"/>
    <property type="match status" value="1"/>
</dbReference>
<dbReference type="GO" id="GO:0000329">
    <property type="term" value="C:fungal-type vacuole membrane"/>
    <property type="evidence" value="ECO:0007669"/>
    <property type="project" value="UniProtKB-UniRule"/>
</dbReference>
<evidence type="ECO:0000256" key="7">
    <source>
        <dbReference type="ARBA" id="ARBA00023136"/>
    </source>
</evidence>
<dbReference type="RefSeq" id="XP_018228494.1">
    <property type="nucleotide sequence ID" value="XM_018375286.1"/>
</dbReference>
<comment type="subunit">
    <text evidence="9">Component of the homotypic vacuole fusion and vacuole protein sorting (HOPS) complex. Component of the class C core vacuole/endosome tethering (CORVET) complex.</text>
</comment>
<dbReference type="Gene3D" id="3.30.40.10">
    <property type="entry name" value="Zinc/RING finger domain, C3HC4 (zinc finger)"/>
    <property type="match status" value="1"/>
</dbReference>
<evidence type="ECO:0000256" key="4">
    <source>
        <dbReference type="ARBA" id="ARBA00022771"/>
    </source>
</evidence>
<gene>
    <name evidence="13" type="ORF">T551_03023</name>
</gene>
<dbReference type="eggNOG" id="KOG2114">
    <property type="taxonomic scope" value="Eukaryota"/>
</dbReference>
<dbReference type="GO" id="GO:0061630">
    <property type="term" value="F:ubiquitin protein ligase activity"/>
    <property type="evidence" value="ECO:0007669"/>
    <property type="project" value="UniProtKB-EC"/>
</dbReference>
<dbReference type="InterPro" id="IPR036322">
    <property type="entry name" value="WD40_repeat_dom_sf"/>
</dbReference>
<evidence type="ECO:0000256" key="11">
    <source>
        <dbReference type="PROSITE-ProRule" id="PRU01006"/>
    </source>
</evidence>
<keyword evidence="7 9" id="KW-0472">Membrane</keyword>
<name>A0A0W4ZGP2_PNEJ7</name>
<dbReference type="GO" id="GO:0007032">
    <property type="term" value="P:endosome organization"/>
    <property type="evidence" value="ECO:0007669"/>
    <property type="project" value="TreeGrafter"/>
</dbReference>
<dbReference type="VEuPathDB" id="FungiDB:T551_03023"/>
<keyword evidence="4 10" id="KW-0863">Zinc-finger</keyword>
<accession>A0A0W4ZGP2</accession>
<evidence type="ECO:0000256" key="5">
    <source>
        <dbReference type="ARBA" id="ARBA00022833"/>
    </source>
</evidence>
<dbReference type="GO" id="GO:0030674">
    <property type="term" value="F:protein-macromolecule adaptor activity"/>
    <property type="evidence" value="ECO:0007669"/>
    <property type="project" value="TreeGrafter"/>
</dbReference>
<dbReference type="InterPro" id="IPR024763">
    <property type="entry name" value="VPS11_C"/>
</dbReference>
<dbReference type="GO" id="GO:0007033">
    <property type="term" value="P:vacuole organization"/>
    <property type="evidence" value="ECO:0007669"/>
    <property type="project" value="TreeGrafter"/>
</dbReference>
<dbReference type="PROSITE" id="PS50236">
    <property type="entry name" value="CHCR"/>
    <property type="match status" value="1"/>
</dbReference>
<dbReference type="OrthoDB" id="26184at2759"/>
<dbReference type="CDD" id="cd16688">
    <property type="entry name" value="RING-H2_Vps11"/>
    <property type="match status" value="1"/>
</dbReference>
<dbReference type="InterPro" id="IPR016024">
    <property type="entry name" value="ARM-type_fold"/>
</dbReference>
<dbReference type="GO" id="GO:0008270">
    <property type="term" value="F:zinc ion binding"/>
    <property type="evidence" value="ECO:0007669"/>
    <property type="project" value="UniProtKB-KW"/>
</dbReference>
<dbReference type="SUPFAM" id="SSF57850">
    <property type="entry name" value="RING/U-box"/>
    <property type="match status" value="1"/>
</dbReference>
<evidence type="ECO:0000256" key="10">
    <source>
        <dbReference type="PROSITE-ProRule" id="PRU00175"/>
    </source>
</evidence>
<dbReference type="Pfam" id="PF23341">
    <property type="entry name" value="PEP5_VPS11_N"/>
    <property type="match status" value="1"/>
</dbReference>
<evidence type="ECO:0000256" key="3">
    <source>
        <dbReference type="ARBA" id="ARBA00022723"/>
    </source>
</evidence>
<dbReference type="SUPFAM" id="SSF50978">
    <property type="entry name" value="WD40 repeat-like"/>
    <property type="match status" value="1"/>
</dbReference>
<evidence type="ECO:0000256" key="6">
    <source>
        <dbReference type="ARBA" id="ARBA00022927"/>
    </source>
</evidence>
<feature type="repeat" description="CHCR" evidence="11">
    <location>
        <begin position="403"/>
        <end position="550"/>
    </location>
</feature>
<dbReference type="InterPro" id="IPR057307">
    <property type="entry name" value="PEP5_VPS11_N"/>
</dbReference>
<dbReference type="STRING" id="1408657.A0A0W4ZGP2"/>
<comment type="subcellular location">
    <subcellularLocation>
        <location evidence="8">Endomembrane system</location>
        <topology evidence="8">Peripheral membrane protein</topology>
        <orientation evidence="8">Cytoplasmic side</orientation>
    </subcellularLocation>
    <subcellularLocation>
        <location evidence="9">Vacuole membrane</location>
        <topology evidence="9">Peripheral membrane protein</topology>
        <orientation evidence="9">Cytoplasmic side</orientation>
    </subcellularLocation>
</comment>
<dbReference type="InterPro" id="IPR057308">
    <property type="entry name" value="CHCR_PEP5_VPS11"/>
</dbReference>
<dbReference type="AlphaFoldDB" id="A0A0W4ZGP2"/>
<comment type="caution">
    <text evidence="13">The sequence shown here is derived from an EMBL/GenBank/DDBJ whole genome shotgun (WGS) entry which is preliminary data.</text>
</comment>
<dbReference type="GO" id="GO:0006886">
    <property type="term" value="P:intracellular protein transport"/>
    <property type="evidence" value="ECO:0007669"/>
    <property type="project" value="UniProtKB-UniRule"/>
</dbReference>
<dbReference type="EMBL" id="LFWA01000014">
    <property type="protein sequence ID" value="KTW27524.1"/>
    <property type="molecule type" value="Genomic_DNA"/>
</dbReference>
<protein>
    <recommendedName>
        <fullName evidence="9">E3 ubiquitin-protein ligase PEP5</fullName>
        <ecNumber evidence="9">2.3.2.27</ecNumber>
    </recommendedName>
</protein>
<keyword evidence="3" id="KW-0479">Metal-binding</keyword>
<evidence type="ECO:0000256" key="2">
    <source>
        <dbReference type="ARBA" id="ARBA00022448"/>
    </source>
</evidence>
<evidence type="ECO:0000313" key="14">
    <source>
        <dbReference type="Proteomes" id="UP000053447"/>
    </source>
</evidence>
<evidence type="ECO:0000256" key="1">
    <source>
        <dbReference type="ARBA" id="ARBA00007070"/>
    </source>
</evidence>
<keyword evidence="14" id="KW-1185">Reference proteome</keyword>
<dbReference type="Proteomes" id="UP000053447">
    <property type="component" value="Unassembled WGS sequence"/>
</dbReference>
<dbReference type="SUPFAM" id="SSF48371">
    <property type="entry name" value="ARM repeat"/>
    <property type="match status" value="1"/>
</dbReference>
<keyword evidence="9" id="KW-0926">Vacuole</keyword>
<keyword evidence="9" id="KW-0833">Ubl conjugation pathway</keyword>
<evidence type="ECO:0000313" key="13">
    <source>
        <dbReference type="EMBL" id="KTW27524.1"/>
    </source>
</evidence>
<dbReference type="GO" id="GO:0048284">
    <property type="term" value="P:organelle fusion"/>
    <property type="evidence" value="ECO:0007669"/>
    <property type="project" value="TreeGrafter"/>
</dbReference>
<keyword evidence="6 9" id="KW-0653">Protein transport</keyword>
<organism evidence="13 14">
    <name type="scientific">Pneumocystis jirovecii (strain RU7)</name>
    <name type="common">Human pneumocystis pneumonia agent</name>
    <dbReference type="NCBI Taxonomy" id="1408657"/>
    <lineage>
        <taxon>Eukaryota</taxon>
        <taxon>Fungi</taxon>
        <taxon>Dikarya</taxon>
        <taxon>Ascomycota</taxon>
        <taxon>Taphrinomycotina</taxon>
        <taxon>Pneumocystomycetes</taxon>
        <taxon>Pneumocystaceae</taxon>
        <taxon>Pneumocystis</taxon>
    </lineage>
</organism>
<dbReference type="InterPro" id="IPR000547">
    <property type="entry name" value="Clathrin_H-chain/VPS_repeat"/>
</dbReference>
<dbReference type="InterPro" id="IPR001841">
    <property type="entry name" value="Znf_RING"/>
</dbReference>
<evidence type="ECO:0000256" key="9">
    <source>
        <dbReference type="PIRNR" id="PIRNR007860"/>
    </source>
</evidence>
<dbReference type="GeneID" id="28941541"/>
<reference evidence="14" key="1">
    <citation type="journal article" date="2016" name="Nat. Commun.">
        <title>Genome analysis of three Pneumocystis species reveals adaptation mechanisms to life exclusively in mammalian hosts.</title>
        <authorList>
            <person name="Ma L."/>
            <person name="Chen Z."/>
            <person name="Huang D.W."/>
            <person name="Kutty G."/>
            <person name="Ishihara M."/>
            <person name="Wang H."/>
            <person name="Abouelleil A."/>
            <person name="Bishop L."/>
            <person name="Davey E."/>
            <person name="Deng R."/>
            <person name="Deng X."/>
            <person name="Fan L."/>
            <person name="Fantoni G."/>
            <person name="Fitzgerald M."/>
            <person name="Gogineni E."/>
            <person name="Goldberg J.M."/>
            <person name="Handley G."/>
            <person name="Hu X."/>
            <person name="Huber C."/>
            <person name="Jiao X."/>
            <person name="Jones K."/>
            <person name="Levin J.Z."/>
            <person name="Liu Y."/>
            <person name="Macdonald P."/>
            <person name="Melnikov A."/>
            <person name="Raley C."/>
            <person name="Sassi M."/>
            <person name="Sherman B.T."/>
            <person name="Song X."/>
            <person name="Sykes S."/>
            <person name="Tran B."/>
            <person name="Walsh L."/>
            <person name="Xia Y."/>
            <person name="Yang J."/>
            <person name="Young S."/>
            <person name="Zeng Q."/>
            <person name="Zheng X."/>
            <person name="Stephens R."/>
            <person name="Nusbaum C."/>
            <person name="Birren B.W."/>
            <person name="Azadi P."/>
            <person name="Lempicki R.A."/>
            <person name="Cuomo C.A."/>
            <person name="Kovacs J.A."/>
        </authorList>
    </citation>
    <scope>NUCLEOTIDE SEQUENCE [LARGE SCALE GENOMIC DNA]</scope>
    <source>
        <strain evidence="14">RU7</strain>
    </source>
</reference>
<dbReference type="PANTHER" id="PTHR23323">
    <property type="entry name" value="VACUOLAR PROTEIN SORTING-ASSOCIATED PROTEIN"/>
    <property type="match status" value="1"/>
</dbReference>
<dbReference type="InterPro" id="IPR013083">
    <property type="entry name" value="Znf_RING/FYVE/PHD"/>
</dbReference>
<dbReference type="Pfam" id="PF23356">
    <property type="entry name" value="TPR_PEP5_VPS11"/>
    <property type="match status" value="1"/>
</dbReference>
<dbReference type="GO" id="GO:0030897">
    <property type="term" value="C:HOPS complex"/>
    <property type="evidence" value="ECO:0007669"/>
    <property type="project" value="UniProtKB-UniRule"/>
</dbReference>
<dbReference type="Pfam" id="PF12451">
    <property type="entry name" value="VPS11_C"/>
    <property type="match status" value="1"/>
</dbReference>
<feature type="domain" description="RING-type" evidence="12">
    <location>
        <begin position="867"/>
        <end position="905"/>
    </location>
</feature>
<dbReference type="PIRSF" id="PIRSF007860">
    <property type="entry name" value="VPS11"/>
    <property type="match status" value="1"/>
</dbReference>
<dbReference type="InterPro" id="IPR016528">
    <property type="entry name" value="VPS11"/>
</dbReference>
<dbReference type="GO" id="GO:0006904">
    <property type="term" value="P:vesicle docking involved in exocytosis"/>
    <property type="evidence" value="ECO:0007669"/>
    <property type="project" value="TreeGrafter"/>
</dbReference>
<keyword evidence="2 9" id="KW-0813">Transport</keyword>
<comment type="similarity">
    <text evidence="1 9">Belongs to the VPS11 family.</text>
</comment>
<dbReference type="PROSITE" id="PS50089">
    <property type="entry name" value="ZF_RING_2"/>
    <property type="match status" value="1"/>
</dbReference>
<dbReference type="GO" id="GO:0033263">
    <property type="term" value="C:CORVET complex"/>
    <property type="evidence" value="ECO:0007669"/>
    <property type="project" value="UniProtKB-UniRule"/>
</dbReference>
<sequence>MNISSWRQFNFFKVNEISGIFNEKNLKNTLKFITSSIITSGMGFIYTADDTGCIQIISSAFSIVHEFSAYKNGRVTLLQCIHESDFLVTIGDEENISTPILKIWSFELLEEDIKKPKCKTTININNSNPYPISCFAVLYNLSYIAIGFTDGSVLLIKGDLVRDRGSTQKIVYKSEEPITGLYFRENKKVISLFIITTEKVLKLLINVKNQTNSPEIIDTAGASLGCSIMNQKNNDIIIVRDEAIYIYGIDNKNACYTYNCSKSKVLVNNDYIFIFSLPCSTSTITTSIANINSHDILDISQLTIIDSENKFIAHLSNFEFFFKTIFIEWGDVFVFSQEGQVFRIQEKPITEKLEILFQKHSYSLAIDLAVASGYDKTKINDIVIKYGDYLYDNNDFDGSMKQYINSIEQIKPSNIIKKFLNFKHINNLIDFLEALYTKGLANSDHIILLLNCYAKLRDSEKITNFIVKKKIEFDSEAAIIICRQGGYFDQAAYLANESKDHDTYLSIQIEDKCDYKKSLEYILDLDPQYIFPCLKKFGKKLLNILPEETTLLYIDFFSGNFVPTSKKIDLKESTNQTIPFTIANYVPFLPYINTNNMTPSSAESSTINSNCTSGKTKIEPQYTIPSITSIFPTFMDNNKQFIYFLETLMENFLENNENPERDLICTTLYEIYLREIKNSNSLIERQDYEEKAKSLLNKETCLINSFNGLLLSHLADFSEGFQILKEKSDTKIDAFRYYCSIEDTYKVIDYLEKHGNAEPELYLLALGYFTSSPKILSDTGDYFYTLLKKIREERLITSLEIIKILSVNSISTVGVIKEYLIEIIEQEKKEIDNNSTLINMYRDETENKKNKLYDLMKSAQIFQEMKCSMCGLILNLPIVHFLCKHSYHQKCINDLDEIEYCPQCSNNNIMIKAIKKSQDQIVNKHSFFQSQLENATDKLKLIFDFISRGALSMETR</sequence>
<dbReference type="Pfam" id="PF17122">
    <property type="entry name" value="zf-C3H2C3"/>
    <property type="match status" value="1"/>
</dbReference>
<keyword evidence="9" id="KW-0808">Transferase</keyword>
<dbReference type="Gene3D" id="2.130.10.10">
    <property type="entry name" value="YVTN repeat-like/Quinoprotein amine dehydrogenase"/>
    <property type="match status" value="1"/>
</dbReference>
<dbReference type="EC" id="2.3.2.27" evidence="9"/>
<evidence type="ECO:0000256" key="8">
    <source>
        <dbReference type="ARBA" id="ARBA00029433"/>
    </source>
</evidence>
<keyword evidence="5" id="KW-0862">Zinc</keyword>
<comment type="catalytic activity">
    <reaction evidence="9">
        <text>S-ubiquitinyl-[E2 ubiquitin-conjugating enzyme]-L-cysteine + [acceptor protein]-L-lysine = [E2 ubiquitin-conjugating enzyme]-L-cysteine + N(6)-ubiquitinyl-[acceptor protein]-L-lysine.</text>
        <dbReference type="EC" id="2.3.2.27"/>
    </reaction>
</comment>
<proteinExistence type="inferred from homology"/>
<dbReference type="InterPro" id="IPR015943">
    <property type="entry name" value="WD40/YVTN_repeat-like_dom_sf"/>
</dbReference>